<feature type="region of interest" description="Disordered" evidence="1">
    <location>
        <begin position="159"/>
        <end position="180"/>
    </location>
</feature>
<dbReference type="Pfam" id="PF18145">
    <property type="entry name" value="SAVED"/>
    <property type="match status" value="1"/>
</dbReference>
<accession>A0A402A6E5</accession>
<dbReference type="NCBIfam" id="NF033611">
    <property type="entry name" value="SAVED"/>
    <property type="match status" value="1"/>
</dbReference>
<name>A0A402A6E5_9CHLR</name>
<dbReference type="GO" id="GO:0007165">
    <property type="term" value="P:signal transduction"/>
    <property type="evidence" value="ECO:0007669"/>
    <property type="project" value="InterPro"/>
</dbReference>
<sequence>MSELSDRPLQVFYLYAQEDEELCEALEKHLSQLVQQGLIAGWHQQKVVRGTHRAQQIDAHLSTAQIILLLVSSDFLASNYCYHTEMMHALARHKVQRATVIPILLRPVDWQSAPFAELEPLPANRKPITSWRNRDEALLDVALGIRRVIEVFKELSEKQEEQDQQEVNHMEQPPTHQSPPIVGLDRPATIFLSYAREDTDHVRDMQLRLKVRGMRCWHDVDDMQLGSQTEQAIVHAIEEADAFALFLTPACLQSDFIWRVEVPAALRRQERDPHFHIIPVLKGVSFAEVRQFCSRHNLGDVSDFNGLSLTEDGAVAPMEAEQNVRRNKAARRILKAALVLRLRRVQADYSYEPTLCLMTFPYMPVTTSLDLRLDWTPVIDGKERTCTPQEWNDILWPALQDVKRCLSETVHSHRLHLFIKSIFPVALALGFVLRATTGMTLILHGQQETWSTQARPTETEPFLTEWHCTKNGDQRRAVIEVTSGRSIKQSVAQAITDFDLQPAYHIRLVSPDLSRESIRDASHARSVAWQIAQVCQKLCDEHGVRQIHLFVVIPVELAVLVGQQLNALCPITLYEFNSTEGAYTPIGILRA</sequence>
<dbReference type="InterPro" id="IPR035897">
    <property type="entry name" value="Toll_tir_struct_dom_sf"/>
</dbReference>
<dbReference type="InterPro" id="IPR000157">
    <property type="entry name" value="TIR_dom"/>
</dbReference>
<evidence type="ECO:0000256" key="1">
    <source>
        <dbReference type="SAM" id="MobiDB-lite"/>
    </source>
</evidence>
<organism evidence="3 4">
    <name type="scientific">Tengunoibacter tsumagoiensis</name>
    <dbReference type="NCBI Taxonomy" id="2014871"/>
    <lineage>
        <taxon>Bacteria</taxon>
        <taxon>Bacillati</taxon>
        <taxon>Chloroflexota</taxon>
        <taxon>Ktedonobacteria</taxon>
        <taxon>Ktedonobacterales</taxon>
        <taxon>Dictyobacteraceae</taxon>
        <taxon>Tengunoibacter</taxon>
    </lineage>
</organism>
<evidence type="ECO:0000313" key="4">
    <source>
        <dbReference type="Proteomes" id="UP000287352"/>
    </source>
</evidence>
<dbReference type="EMBL" id="BIFR01000002">
    <property type="protein sequence ID" value="GCE14561.1"/>
    <property type="molecule type" value="Genomic_DNA"/>
</dbReference>
<dbReference type="SMART" id="SM00255">
    <property type="entry name" value="TIR"/>
    <property type="match status" value="1"/>
</dbReference>
<comment type="caution">
    <text evidence="3">The sequence shown here is derived from an EMBL/GenBank/DDBJ whole genome shotgun (WGS) entry which is preliminary data.</text>
</comment>
<dbReference type="Gene3D" id="3.40.50.10140">
    <property type="entry name" value="Toll/interleukin-1 receptor homology (TIR) domain"/>
    <property type="match status" value="2"/>
</dbReference>
<dbReference type="OrthoDB" id="138499at2"/>
<dbReference type="Pfam" id="PF13676">
    <property type="entry name" value="TIR_2"/>
    <property type="match status" value="2"/>
</dbReference>
<proteinExistence type="predicted"/>
<evidence type="ECO:0000259" key="2">
    <source>
        <dbReference type="PROSITE" id="PS50104"/>
    </source>
</evidence>
<evidence type="ECO:0000313" key="3">
    <source>
        <dbReference type="EMBL" id="GCE14561.1"/>
    </source>
</evidence>
<dbReference type="SUPFAM" id="SSF52200">
    <property type="entry name" value="Toll/Interleukin receptor TIR domain"/>
    <property type="match status" value="2"/>
</dbReference>
<keyword evidence="4" id="KW-1185">Reference proteome</keyword>
<dbReference type="RefSeq" id="WP_126582121.1">
    <property type="nucleotide sequence ID" value="NZ_BIFR01000002.1"/>
</dbReference>
<feature type="domain" description="TIR" evidence="2">
    <location>
        <begin position="7"/>
        <end position="152"/>
    </location>
</feature>
<protein>
    <recommendedName>
        <fullName evidence="2">TIR domain-containing protein</fullName>
    </recommendedName>
</protein>
<reference evidence="4" key="1">
    <citation type="submission" date="2018-12" db="EMBL/GenBank/DDBJ databases">
        <title>Tengunoibacter tsumagoiensis gen. nov., sp. nov., Dictyobacter kobayashii sp. nov., D. alpinus sp. nov., and D. joshuensis sp. nov. and description of Dictyobacteraceae fam. nov. within the order Ktedonobacterales isolated from Tengu-no-mugimeshi.</title>
        <authorList>
            <person name="Wang C.M."/>
            <person name="Zheng Y."/>
            <person name="Sakai Y."/>
            <person name="Toyoda A."/>
            <person name="Minakuchi Y."/>
            <person name="Abe K."/>
            <person name="Yokota A."/>
            <person name="Yabe S."/>
        </authorList>
    </citation>
    <scope>NUCLEOTIDE SEQUENCE [LARGE SCALE GENOMIC DNA]</scope>
    <source>
        <strain evidence="4">Uno3</strain>
    </source>
</reference>
<gene>
    <name evidence="3" type="ORF">KTT_44200</name>
</gene>
<dbReference type="PROSITE" id="PS50104">
    <property type="entry name" value="TIR"/>
    <property type="match status" value="2"/>
</dbReference>
<feature type="compositionally biased region" description="Basic and acidic residues" evidence="1">
    <location>
        <begin position="159"/>
        <end position="169"/>
    </location>
</feature>
<dbReference type="Proteomes" id="UP000287352">
    <property type="component" value="Unassembled WGS sequence"/>
</dbReference>
<dbReference type="AlphaFoldDB" id="A0A402A6E5"/>
<feature type="domain" description="TIR" evidence="2">
    <location>
        <begin position="186"/>
        <end position="338"/>
    </location>
</feature>
<dbReference type="InterPro" id="IPR040836">
    <property type="entry name" value="SAVED"/>
</dbReference>